<proteinExistence type="predicted"/>
<dbReference type="EMBL" id="ML208270">
    <property type="protein sequence ID" value="TFK74102.1"/>
    <property type="molecule type" value="Genomic_DNA"/>
</dbReference>
<keyword evidence="2" id="KW-1185">Reference proteome</keyword>
<evidence type="ECO:0000313" key="1">
    <source>
        <dbReference type="EMBL" id="TFK74102.1"/>
    </source>
</evidence>
<gene>
    <name evidence="1" type="ORF">BDN72DRAFT_833810</name>
</gene>
<organism evidence="1 2">
    <name type="scientific">Pluteus cervinus</name>
    <dbReference type="NCBI Taxonomy" id="181527"/>
    <lineage>
        <taxon>Eukaryota</taxon>
        <taxon>Fungi</taxon>
        <taxon>Dikarya</taxon>
        <taxon>Basidiomycota</taxon>
        <taxon>Agaricomycotina</taxon>
        <taxon>Agaricomycetes</taxon>
        <taxon>Agaricomycetidae</taxon>
        <taxon>Agaricales</taxon>
        <taxon>Pluteineae</taxon>
        <taxon>Pluteaceae</taxon>
        <taxon>Pluteus</taxon>
    </lineage>
</organism>
<name>A0ACD3B954_9AGAR</name>
<dbReference type="Proteomes" id="UP000308600">
    <property type="component" value="Unassembled WGS sequence"/>
</dbReference>
<sequence length="573" mass="64511">MTGELVEKSVEERLMKQRMCRRRPGDVLYPVELTNCSLNFDVWDQMFFANGCRGLTVHQFDKPPTVVLDLGCGGGYWAVEAAKQWKRSLVYGFDIKAIQPQLSRFPIFGDLARRVKWVHGNFLDGLPFPAEFFDFVRIVGIGLGVPEDEWQFVLEEVSRVLKPGGVLEIIEEDLIFPHARLLQPKPRPRPPPLTMDLPWSDSLPSSTTISDSSVSGTLLSATRLDPPDEFLETPSSSKSSQRSSDSQPVSDTLVNFKSPFSTRSSLILRTPSIPAMQSVPSMQRAPESDKVLHPQDHSRLAAAWDAMLSRRFLSPNLLAVLPFYLSSAFVDVQTHPIFKVPLPPNSAMPSSSAKCHKDLPPTPPVSPPSRSFGEQDSSSSEDGSSLPDDPEIYLEYVDPEKIFQMRPSHQQELFTSEASSMRSDPWECAPPQAPHWSSMHLARAVNIVKGSKDAIWCEYDVLYSGDFRPPVTRSARPGEARAKMTKPSSRENFDADWANWENDMADRIGMRGCVGAQLAWVEPPFDERPDWRIWRSNLESKAIKELNIRRDSDNEEDILCRSLRGWVAWKPTS</sequence>
<accession>A0ACD3B954</accession>
<protein>
    <submittedName>
        <fullName evidence="1">Uncharacterized protein</fullName>
    </submittedName>
</protein>
<evidence type="ECO:0000313" key="2">
    <source>
        <dbReference type="Proteomes" id="UP000308600"/>
    </source>
</evidence>
<reference evidence="1 2" key="1">
    <citation type="journal article" date="2019" name="Nat. Ecol. Evol.">
        <title>Megaphylogeny resolves global patterns of mushroom evolution.</title>
        <authorList>
            <person name="Varga T."/>
            <person name="Krizsan K."/>
            <person name="Foldi C."/>
            <person name="Dima B."/>
            <person name="Sanchez-Garcia M."/>
            <person name="Sanchez-Ramirez S."/>
            <person name="Szollosi G.J."/>
            <person name="Szarkandi J.G."/>
            <person name="Papp V."/>
            <person name="Albert L."/>
            <person name="Andreopoulos W."/>
            <person name="Angelini C."/>
            <person name="Antonin V."/>
            <person name="Barry K.W."/>
            <person name="Bougher N.L."/>
            <person name="Buchanan P."/>
            <person name="Buyck B."/>
            <person name="Bense V."/>
            <person name="Catcheside P."/>
            <person name="Chovatia M."/>
            <person name="Cooper J."/>
            <person name="Damon W."/>
            <person name="Desjardin D."/>
            <person name="Finy P."/>
            <person name="Geml J."/>
            <person name="Haridas S."/>
            <person name="Hughes K."/>
            <person name="Justo A."/>
            <person name="Karasinski D."/>
            <person name="Kautmanova I."/>
            <person name="Kiss B."/>
            <person name="Kocsube S."/>
            <person name="Kotiranta H."/>
            <person name="LaButti K.M."/>
            <person name="Lechner B.E."/>
            <person name="Liimatainen K."/>
            <person name="Lipzen A."/>
            <person name="Lukacs Z."/>
            <person name="Mihaltcheva S."/>
            <person name="Morgado L.N."/>
            <person name="Niskanen T."/>
            <person name="Noordeloos M.E."/>
            <person name="Ohm R.A."/>
            <person name="Ortiz-Santana B."/>
            <person name="Ovrebo C."/>
            <person name="Racz N."/>
            <person name="Riley R."/>
            <person name="Savchenko A."/>
            <person name="Shiryaev A."/>
            <person name="Soop K."/>
            <person name="Spirin V."/>
            <person name="Szebenyi C."/>
            <person name="Tomsovsky M."/>
            <person name="Tulloss R.E."/>
            <person name="Uehling J."/>
            <person name="Grigoriev I.V."/>
            <person name="Vagvolgyi C."/>
            <person name="Papp T."/>
            <person name="Martin F.M."/>
            <person name="Miettinen O."/>
            <person name="Hibbett D.S."/>
            <person name="Nagy L.G."/>
        </authorList>
    </citation>
    <scope>NUCLEOTIDE SEQUENCE [LARGE SCALE GENOMIC DNA]</scope>
    <source>
        <strain evidence="1 2">NL-1719</strain>
    </source>
</reference>